<proteinExistence type="predicted"/>
<gene>
    <name evidence="1" type="ORF">FYJ58_06070</name>
</gene>
<dbReference type="AlphaFoldDB" id="A0A6L5XZT7"/>
<dbReference type="InterPro" id="IPR010181">
    <property type="entry name" value="CGCAxxGCC_motif"/>
</dbReference>
<sequence length="162" mass="18437">MEICIEKSKYAQKAMQLFKEGYNCSQAVFLAFEDKYDMDHKTALMLSSSFGGGMGRLREVCGSVSGMSMVAGILYGYADPTDNQQKSEHYKRIQELAGEFEKRNHSIVCRELLGLGQGKDHYVPEDRTKEYYKKRPCVELVGMSAAIMEQYIKETEETKEKA</sequence>
<organism evidence="1 2">
    <name type="scientific">Velocimicrobium porci</name>
    <dbReference type="NCBI Taxonomy" id="2606634"/>
    <lineage>
        <taxon>Bacteria</taxon>
        <taxon>Bacillati</taxon>
        <taxon>Bacillota</taxon>
        <taxon>Clostridia</taxon>
        <taxon>Lachnospirales</taxon>
        <taxon>Lachnospiraceae</taxon>
        <taxon>Velocimicrobium</taxon>
    </lineage>
</organism>
<keyword evidence="2" id="KW-1185">Reference proteome</keyword>
<dbReference type="Pfam" id="PF09719">
    <property type="entry name" value="C_GCAxxG_C_C"/>
    <property type="match status" value="1"/>
</dbReference>
<dbReference type="EMBL" id="VUMT01000007">
    <property type="protein sequence ID" value="MSS63443.1"/>
    <property type="molecule type" value="Genomic_DNA"/>
</dbReference>
<comment type="caution">
    <text evidence="1">The sequence shown here is derived from an EMBL/GenBank/DDBJ whole genome shotgun (WGS) entry which is preliminary data.</text>
</comment>
<reference evidence="1 2" key="1">
    <citation type="submission" date="2019-08" db="EMBL/GenBank/DDBJ databases">
        <title>In-depth cultivation of the pig gut microbiome towards novel bacterial diversity and tailored functional studies.</title>
        <authorList>
            <person name="Wylensek D."/>
            <person name="Hitch T.C.A."/>
            <person name="Clavel T."/>
        </authorList>
    </citation>
    <scope>NUCLEOTIDE SEQUENCE [LARGE SCALE GENOMIC DNA]</scope>
    <source>
        <strain evidence="1 2">WCA-693-APC-MOT-I</strain>
    </source>
</reference>
<evidence type="ECO:0000313" key="1">
    <source>
        <dbReference type="EMBL" id="MSS63443.1"/>
    </source>
</evidence>
<protein>
    <submittedName>
        <fullName evidence="1">C_GCAxxG_C_C family protein</fullName>
    </submittedName>
</protein>
<name>A0A6L5XZT7_9FIRM</name>
<accession>A0A6L5XZT7</accession>
<dbReference type="Proteomes" id="UP000482209">
    <property type="component" value="Unassembled WGS sequence"/>
</dbReference>
<evidence type="ECO:0000313" key="2">
    <source>
        <dbReference type="Proteomes" id="UP000482209"/>
    </source>
</evidence>
<dbReference type="NCBIfam" id="TIGR01909">
    <property type="entry name" value="C_GCAxxG_C_C"/>
    <property type="match status" value="1"/>
</dbReference>
<dbReference type="RefSeq" id="WP_154518767.1">
    <property type="nucleotide sequence ID" value="NZ_VUMT01000007.1"/>
</dbReference>